<feature type="region of interest" description="Disordered" evidence="1">
    <location>
        <begin position="1"/>
        <end position="129"/>
    </location>
</feature>
<reference evidence="2" key="2">
    <citation type="submission" date="2015-06" db="UniProtKB">
        <authorList>
            <consortium name="EnsemblProtists"/>
        </authorList>
    </citation>
    <scope>IDENTIFICATION</scope>
    <source>
        <strain evidence="2">Pr102</strain>
    </source>
</reference>
<evidence type="ECO:0000313" key="2">
    <source>
        <dbReference type="EnsemblProtists" id="Phyra82090"/>
    </source>
</evidence>
<dbReference type="InParanoid" id="H3GX14"/>
<feature type="compositionally biased region" description="Acidic residues" evidence="1">
    <location>
        <begin position="92"/>
        <end position="105"/>
    </location>
</feature>
<keyword evidence="3" id="KW-1185">Reference proteome</keyword>
<dbReference type="EnsemblProtists" id="Phyra82090">
    <property type="protein sequence ID" value="Phyra82090"/>
    <property type="gene ID" value="Phyra82090"/>
</dbReference>
<organism evidence="2 3">
    <name type="scientific">Phytophthora ramorum</name>
    <name type="common">Sudden oak death agent</name>
    <dbReference type="NCBI Taxonomy" id="164328"/>
    <lineage>
        <taxon>Eukaryota</taxon>
        <taxon>Sar</taxon>
        <taxon>Stramenopiles</taxon>
        <taxon>Oomycota</taxon>
        <taxon>Peronosporomycetes</taxon>
        <taxon>Peronosporales</taxon>
        <taxon>Peronosporaceae</taxon>
        <taxon>Phytophthora</taxon>
    </lineage>
</organism>
<proteinExistence type="predicted"/>
<reference evidence="3" key="1">
    <citation type="journal article" date="2006" name="Science">
        <title>Phytophthora genome sequences uncover evolutionary origins and mechanisms of pathogenesis.</title>
        <authorList>
            <person name="Tyler B.M."/>
            <person name="Tripathy S."/>
            <person name="Zhang X."/>
            <person name="Dehal P."/>
            <person name="Jiang R.H."/>
            <person name="Aerts A."/>
            <person name="Arredondo F.D."/>
            <person name="Baxter L."/>
            <person name="Bensasson D."/>
            <person name="Beynon J.L."/>
            <person name="Chapman J."/>
            <person name="Damasceno C.M."/>
            <person name="Dorrance A.E."/>
            <person name="Dou D."/>
            <person name="Dickerman A.W."/>
            <person name="Dubchak I.L."/>
            <person name="Garbelotto M."/>
            <person name="Gijzen M."/>
            <person name="Gordon S.G."/>
            <person name="Govers F."/>
            <person name="Grunwald N.J."/>
            <person name="Huang W."/>
            <person name="Ivors K.L."/>
            <person name="Jones R.W."/>
            <person name="Kamoun S."/>
            <person name="Krampis K."/>
            <person name="Lamour K.H."/>
            <person name="Lee M.K."/>
            <person name="McDonald W.H."/>
            <person name="Medina M."/>
            <person name="Meijer H.J."/>
            <person name="Nordberg E.K."/>
            <person name="Maclean D.J."/>
            <person name="Ospina-Giraldo M.D."/>
            <person name="Morris P.F."/>
            <person name="Phuntumart V."/>
            <person name="Putnam N.H."/>
            <person name="Rash S."/>
            <person name="Rose J.K."/>
            <person name="Sakihama Y."/>
            <person name="Salamov A.A."/>
            <person name="Savidor A."/>
            <person name="Scheuring C.F."/>
            <person name="Smith B.M."/>
            <person name="Sobral B.W."/>
            <person name="Terry A."/>
            <person name="Torto-Alalibo T.A."/>
            <person name="Win J."/>
            <person name="Xu Z."/>
            <person name="Zhang H."/>
            <person name="Grigoriev I.V."/>
            <person name="Rokhsar D.S."/>
            <person name="Boore J.L."/>
        </authorList>
    </citation>
    <scope>NUCLEOTIDE SEQUENCE [LARGE SCALE GENOMIC DNA]</scope>
    <source>
        <strain evidence="3">Pr102</strain>
    </source>
</reference>
<evidence type="ECO:0000313" key="3">
    <source>
        <dbReference type="Proteomes" id="UP000005238"/>
    </source>
</evidence>
<dbReference type="eggNOG" id="ENOG502RYDS">
    <property type="taxonomic scope" value="Eukaryota"/>
</dbReference>
<accession>H3GX14</accession>
<dbReference type="HOGENOM" id="CLU_039987_1_0_1"/>
<dbReference type="VEuPathDB" id="FungiDB:KRP22_4103"/>
<feature type="compositionally biased region" description="Basic and acidic residues" evidence="1">
    <location>
        <begin position="73"/>
        <end position="91"/>
    </location>
</feature>
<protein>
    <submittedName>
        <fullName evidence="2">Uncharacterized protein</fullName>
    </submittedName>
</protein>
<dbReference type="EMBL" id="DS566064">
    <property type="status" value="NOT_ANNOTATED_CDS"/>
    <property type="molecule type" value="Genomic_DNA"/>
</dbReference>
<feature type="compositionally biased region" description="Polar residues" evidence="1">
    <location>
        <begin position="113"/>
        <end position="125"/>
    </location>
</feature>
<dbReference type="VEuPathDB" id="FungiDB:KRP23_13105"/>
<feature type="compositionally biased region" description="Low complexity" evidence="1">
    <location>
        <begin position="1"/>
        <end position="10"/>
    </location>
</feature>
<name>H3GX14_PHYRM</name>
<sequence>MSSSASSDGSPANARPTASRAADVPAGPKKRLAEPEIIALNELLDTFPSEMDESGDAHKRRKMRAAGYQRYQPRREREDVERRSPKPRTNDDTESEGEKEQDEEQDATKDKTLATSSAGPGSNSGAFGRHTKLTDLEQHVRNLERDNLHLKQALLLGKNAAGRNAAGASATLGSLGSLSSLAGLRGVGAPGASGGENRANIQRLLAERTKVVTEMVEQLNATYLSLGDASRVWHEDCRIGVGVREWDAFGRLQTISLWNMIRSVFTSIVVDIVELRPHLPDGEMILTKWRIQGEIASAQHLERVCASEDCPATMRVALMAIKSSDLTFTVTTYVVFQELRIAEQHHCWDQVGVFKRLFGGEIPPSVQRMLAIDEETAAGRKQPLEWMPSPMTSSMRFLYCFIFLSHMVRVSGTLWPDTRLDTRFFLRSSTGISTGGWATTWRMRLMLKRMSGSGWACKMCILSSWASFGRGVALSGSSLGRLCAEVRGLKCRLDFLSGGSRPMTGRLLNSELGGDAERT</sequence>
<evidence type="ECO:0000256" key="1">
    <source>
        <dbReference type="SAM" id="MobiDB-lite"/>
    </source>
</evidence>
<dbReference type="Proteomes" id="UP000005238">
    <property type="component" value="Unassembled WGS sequence"/>
</dbReference>
<dbReference type="AlphaFoldDB" id="H3GX14"/>